<dbReference type="OrthoDB" id="9778008at2"/>
<dbReference type="Proteomes" id="UP000260680">
    <property type="component" value="Unassembled WGS sequence"/>
</dbReference>
<gene>
    <name evidence="5" type="ORF">DS742_07350</name>
</gene>
<comment type="caution">
    <text evidence="5">The sequence shown here is derived from an EMBL/GenBank/DDBJ whole genome shotgun (WGS) entry which is preliminary data.</text>
</comment>
<dbReference type="PANTHER" id="PTHR43280">
    <property type="entry name" value="ARAC-FAMILY TRANSCRIPTIONAL REGULATOR"/>
    <property type="match status" value="1"/>
</dbReference>
<dbReference type="SUPFAM" id="SSF46689">
    <property type="entry name" value="Homeodomain-like"/>
    <property type="match status" value="1"/>
</dbReference>
<dbReference type="EMBL" id="QOHO01000021">
    <property type="protein sequence ID" value="RFZ79582.1"/>
    <property type="molecule type" value="Genomic_DNA"/>
</dbReference>
<dbReference type="PANTHER" id="PTHR43280:SF28">
    <property type="entry name" value="HTH-TYPE TRANSCRIPTIONAL ACTIVATOR RHAS"/>
    <property type="match status" value="1"/>
</dbReference>
<accession>A0A3E2NEZ3</accession>
<evidence type="ECO:0000313" key="6">
    <source>
        <dbReference type="Proteomes" id="UP000260680"/>
    </source>
</evidence>
<proteinExistence type="predicted"/>
<dbReference type="InterPro" id="IPR009057">
    <property type="entry name" value="Homeodomain-like_sf"/>
</dbReference>
<sequence length="268" mass="31244">MREPLGKIRKNYSLIELSPMYRQLHYFSLRPGYYITSHQHPFYHVNLYLEGSMTFHANGKEHSVNAGDLVICPPGLEHSLYTEEGYTQIGIDLIPFQDHAGLFEQFEACISKKFSVMAIQNHKRFALSEYFFKDLSDFNRLKAIHYIESILLTAIAVIKEQTSVQFKDAFLDVMNQTNAYNLSVAEISKQLNISRTHLERLTHKEFACSVKTYCNKLKISLLCHYLEYTDMSSKELCEIVGFYDASHLTTFFKRHMNCTPTEYRNNCR</sequence>
<organism evidence="5 6">
    <name type="scientific">Lacrimispora amygdalina</name>
    <dbReference type="NCBI Taxonomy" id="253257"/>
    <lineage>
        <taxon>Bacteria</taxon>
        <taxon>Bacillati</taxon>
        <taxon>Bacillota</taxon>
        <taxon>Clostridia</taxon>
        <taxon>Lachnospirales</taxon>
        <taxon>Lachnospiraceae</taxon>
        <taxon>Lacrimispora</taxon>
    </lineage>
</organism>
<dbReference type="Gene3D" id="2.60.120.10">
    <property type="entry name" value="Jelly Rolls"/>
    <property type="match status" value="1"/>
</dbReference>
<dbReference type="InterPro" id="IPR018060">
    <property type="entry name" value="HTH_AraC"/>
</dbReference>
<dbReference type="SMART" id="SM00342">
    <property type="entry name" value="HTH_ARAC"/>
    <property type="match status" value="1"/>
</dbReference>
<evidence type="ECO:0000256" key="2">
    <source>
        <dbReference type="ARBA" id="ARBA00023125"/>
    </source>
</evidence>
<dbReference type="GO" id="GO:0043565">
    <property type="term" value="F:sequence-specific DNA binding"/>
    <property type="evidence" value="ECO:0007669"/>
    <property type="project" value="InterPro"/>
</dbReference>
<evidence type="ECO:0000256" key="1">
    <source>
        <dbReference type="ARBA" id="ARBA00023015"/>
    </source>
</evidence>
<feature type="domain" description="HTH araC/xylS-type" evidence="4">
    <location>
        <begin position="168"/>
        <end position="266"/>
    </location>
</feature>
<dbReference type="AlphaFoldDB" id="A0A3E2NEZ3"/>
<dbReference type="GO" id="GO:0003700">
    <property type="term" value="F:DNA-binding transcription factor activity"/>
    <property type="evidence" value="ECO:0007669"/>
    <property type="project" value="InterPro"/>
</dbReference>
<keyword evidence="1" id="KW-0805">Transcription regulation</keyword>
<name>A0A3E2NEZ3_9FIRM</name>
<evidence type="ECO:0000313" key="5">
    <source>
        <dbReference type="EMBL" id="RFZ79582.1"/>
    </source>
</evidence>
<dbReference type="PROSITE" id="PS01124">
    <property type="entry name" value="HTH_ARAC_FAMILY_2"/>
    <property type="match status" value="1"/>
</dbReference>
<evidence type="ECO:0000259" key="4">
    <source>
        <dbReference type="PROSITE" id="PS01124"/>
    </source>
</evidence>
<dbReference type="RefSeq" id="WP_117416346.1">
    <property type="nucleotide sequence ID" value="NZ_QOHO01000021.1"/>
</dbReference>
<keyword evidence="2" id="KW-0238">DNA-binding</keyword>
<dbReference type="InterPro" id="IPR003313">
    <property type="entry name" value="AraC-bd"/>
</dbReference>
<dbReference type="Gene3D" id="1.10.10.60">
    <property type="entry name" value="Homeodomain-like"/>
    <property type="match status" value="1"/>
</dbReference>
<dbReference type="Pfam" id="PF12833">
    <property type="entry name" value="HTH_18"/>
    <property type="match status" value="1"/>
</dbReference>
<dbReference type="InterPro" id="IPR014710">
    <property type="entry name" value="RmlC-like_jellyroll"/>
</dbReference>
<dbReference type="SUPFAM" id="SSF51215">
    <property type="entry name" value="Regulatory protein AraC"/>
    <property type="match status" value="1"/>
</dbReference>
<evidence type="ECO:0000256" key="3">
    <source>
        <dbReference type="ARBA" id="ARBA00023163"/>
    </source>
</evidence>
<keyword evidence="3" id="KW-0804">Transcription</keyword>
<protein>
    <submittedName>
        <fullName evidence="5">Helix-turn-helix domain-containing protein</fullName>
    </submittedName>
</protein>
<dbReference type="Pfam" id="PF02311">
    <property type="entry name" value="AraC_binding"/>
    <property type="match status" value="1"/>
</dbReference>
<reference evidence="5 6" key="1">
    <citation type="submission" date="2018-07" db="EMBL/GenBank/DDBJ databases">
        <title>New species, Clostridium PI-S10-A1B.</title>
        <authorList>
            <person name="Krishna G."/>
            <person name="Summeta K."/>
            <person name="Shikha S."/>
            <person name="Prabhu P.B."/>
            <person name="Suresh K."/>
        </authorList>
    </citation>
    <scope>NUCLEOTIDE SEQUENCE [LARGE SCALE GENOMIC DNA]</scope>
    <source>
        <strain evidence="5 6">PI-S10-A1B</strain>
    </source>
</reference>
<dbReference type="InterPro" id="IPR037923">
    <property type="entry name" value="HTH-like"/>
</dbReference>